<proteinExistence type="predicted"/>
<evidence type="ECO:0000259" key="1">
    <source>
        <dbReference type="Pfam" id="PF13649"/>
    </source>
</evidence>
<dbReference type="OrthoDB" id="2013972at2759"/>
<protein>
    <submittedName>
        <fullName evidence="2">10033_t:CDS:1</fullName>
    </submittedName>
</protein>
<dbReference type="EMBL" id="CAJVPL010001227">
    <property type="protein sequence ID" value="CAG8560159.1"/>
    <property type="molecule type" value="Genomic_DNA"/>
</dbReference>
<dbReference type="Proteomes" id="UP000789831">
    <property type="component" value="Unassembled WGS sequence"/>
</dbReference>
<reference evidence="2" key="1">
    <citation type="submission" date="2021-06" db="EMBL/GenBank/DDBJ databases">
        <authorList>
            <person name="Kallberg Y."/>
            <person name="Tangrot J."/>
            <person name="Rosling A."/>
        </authorList>
    </citation>
    <scope>NUCLEOTIDE SEQUENCE</scope>
    <source>
        <strain evidence="2">MT106</strain>
    </source>
</reference>
<dbReference type="AlphaFoldDB" id="A0A9N9FVC6"/>
<feature type="domain" description="Methyltransferase" evidence="1">
    <location>
        <begin position="64"/>
        <end position="161"/>
    </location>
</feature>
<dbReference type="PANTHER" id="PTHR43591">
    <property type="entry name" value="METHYLTRANSFERASE"/>
    <property type="match status" value="1"/>
</dbReference>
<evidence type="ECO:0000313" key="2">
    <source>
        <dbReference type="EMBL" id="CAG8560159.1"/>
    </source>
</evidence>
<dbReference type="InterPro" id="IPR041698">
    <property type="entry name" value="Methyltransf_25"/>
</dbReference>
<keyword evidence="3" id="KW-1185">Reference proteome</keyword>
<dbReference type="PANTHER" id="PTHR43591:SF24">
    <property type="entry name" value="2-METHOXY-6-POLYPRENYL-1,4-BENZOQUINOL METHYLASE, MITOCHONDRIAL"/>
    <property type="match status" value="1"/>
</dbReference>
<evidence type="ECO:0000313" key="3">
    <source>
        <dbReference type="Proteomes" id="UP000789831"/>
    </source>
</evidence>
<accession>A0A9N9FVC6</accession>
<organism evidence="2 3">
    <name type="scientific">Ambispora gerdemannii</name>
    <dbReference type="NCBI Taxonomy" id="144530"/>
    <lineage>
        <taxon>Eukaryota</taxon>
        <taxon>Fungi</taxon>
        <taxon>Fungi incertae sedis</taxon>
        <taxon>Mucoromycota</taxon>
        <taxon>Glomeromycotina</taxon>
        <taxon>Glomeromycetes</taxon>
        <taxon>Archaeosporales</taxon>
        <taxon>Ambisporaceae</taxon>
        <taxon>Ambispora</taxon>
    </lineage>
</organism>
<comment type="caution">
    <text evidence="2">The sequence shown here is derived from an EMBL/GenBank/DDBJ whole genome shotgun (WGS) entry which is preliminary data.</text>
</comment>
<dbReference type="Pfam" id="PF13649">
    <property type="entry name" value="Methyltransf_25"/>
    <property type="match status" value="1"/>
</dbReference>
<gene>
    <name evidence="2" type="ORF">AGERDE_LOCUS7111</name>
</gene>
<sequence>MGNIWSKSSPRTSHPPKKPTFDILKIDAVDYERIQWEQRLFKAFWYKNFSAPVHNLLNSNGTKVLEVGPGSGIWAADMATDFPLTHFTCFDRPSNSACPVNTRNVEFVRWDTKDGGLPFDSNTFDYCYARSAYLWMNLCKKKMAHGEYGINELVRVCKPGGWIELLEFKFQIYDAGPRSSEIMKKLRLTVGSYTDLDISDKVEELLHDTGRLTPIRYYDKVMPLYFKDGKIAELAAQYLLPTIIKMSGLSQELSPEEFKETHKLLYYECNQYESYMKHNIFLAQKIR</sequence>
<dbReference type="GO" id="GO:0008168">
    <property type="term" value="F:methyltransferase activity"/>
    <property type="evidence" value="ECO:0007669"/>
    <property type="project" value="TreeGrafter"/>
</dbReference>
<dbReference type="Gene3D" id="3.40.50.150">
    <property type="entry name" value="Vaccinia Virus protein VP39"/>
    <property type="match status" value="1"/>
</dbReference>
<dbReference type="SUPFAM" id="SSF53335">
    <property type="entry name" value="S-adenosyl-L-methionine-dependent methyltransferases"/>
    <property type="match status" value="1"/>
</dbReference>
<name>A0A9N9FVC6_9GLOM</name>
<dbReference type="InterPro" id="IPR029063">
    <property type="entry name" value="SAM-dependent_MTases_sf"/>
</dbReference>